<keyword evidence="2" id="KW-1185">Reference proteome</keyword>
<proteinExistence type="predicted"/>
<dbReference type="Proteomes" id="UP000789901">
    <property type="component" value="Unassembled WGS sequence"/>
</dbReference>
<name>A0ABN7UQU9_GIGMA</name>
<protein>
    <submittedName>
        <fullName evidence="1">45998_t:CDS:1</fullName>
    </submittedName>
</protein>
<reference evidence="1 2" key="1">
    <citation type="submission" date="2021-06" db="EMBL/GenBank/DDBJ databases">
        <authorList>
            <person name="Kallberg Y."/>
            <person name="Tangrot J."/>
            <person name="Rosling A."/>
        </authorList>
    </citation>
    <scope>NUCLEOTIDE SEQUENCE [LARGE SCALE GENOMIC DNA]</scope>
    <source>
        <strain evidence="1 2">120-4 pot B 10/14</strain>
    </source>
</reference>
<sequence length="62" mass="7499">MIEIDPQKRKEVVEKVIEETVIEEIEEDSISRENAFEKELRVNYLYEFFGMGFTIGERYESY</sequence>
<comment type="caution">
    <text evidence="1">The sequence shown here is derived from an EMBL/GenBank/DDBJ whole genome shotgun (WGS) entry which is preliminary data.</text>
</comment>
<accession>A0ABN7UQU9</accession>
<gene>
    <name evidence="1" type="ORF">GMARGA_LOCUS8908</name>
</gene>
<evidence type="ECO:0000313" key="1">
    <source>
        <dbReference type="EMBL" id="CAG8642275.1"/>
    </source>
</evidence>
<organism evidence="1 2">
    <name type="scientific">Gigaspora margarita</name>
    <dbReference type="NCBI Taxonomy" id="4874"/>
    <lineage>
        <taxon>Eukaryota</taxon>
        <taxon>Fungi</taxon>
        <taxon>Fungi incertae sedis</taxon>
        <taxon>Mucoromycota</taxon>
        <taxon>Glomeromycotina</taxon>
        <taxon>Glomeromycetes</taxon>
        <taxon>Diversisporales</taxon>
        <taxon>Gigasporaceae</taxon>
        <taxon>Gigaspora</taxon>
    </lineage>
</organism>
<dbReference type="EMBL" id="CAJVQB010004664">
    <property type="protein sequence ID" value="CAG8642275.1"/>
    <property type="molecule type" value="Genomic_DNA"/>
</dbReference>
<evidence type="ECO:0000313" key="2">
    <source>
        <dbReference type="Proteomes" id="UP000789901"/>
    </source>
</evidence>